<dbReference type="InterPro" id="IPR051022">
    <property type="entry name" value="Notch_Cell-Fate_Det"/>
</dbReference>
<comment type="caution">
    <text evidence="4">Lacks conserved residue(s) required for the propagation of feature annotation.</text>
</comment>
<dbReference type="AlphaFoldDB" id="A0A068WPW1"/>
<evidence type="ECO:0000256" key="3">
    <source>
        <dbReference type="ARBA" id="ARBA00023157"/>
    </source>
</evidence>
<dbReference type="SUPFAM" id="SSF57196">
    <property type="entry name" value="EGF/Laminin"/>
    <property type="match status" value="1"/>
</dbReference>
<gene>
    <name evidence="7" type="ORF">EgrG_000338500</name>
</gene>
<feature type="transmembrane region" description="Helical" evidence="5">
    <location>
        <begin position="347"/>
        <end position="369"/>
    </location>
</feature>
<evidence type="ECO:0000256" key="1">
    <source>
        <dbReference type="ARBA" id="ARBA00022536"/>
    </source>
</evidence>
<keyword evidence="1 4" id="KW-0245">EGF-like domain</keyword>
<reference evidence="7" key="2">
    <citation type="submission" date="2014-06" db="EMBL/GenBank/DDBJ databases">
        <authorList>
            <person name="Aslett M."/>
        </authorList>
    </citation>
    <scope>NUCLEOTIDE SEQUENCE</scope>
</reference>
<name>A0A068WPW1_ECHGR</name>
<protein>
    <submittedName>
        <fullName evidence="7 9">Crumbs 1</fullName>
    </submittedName>
</protein>
<dbReference type="InterPro" id="IPR000742">
    <property type="entry name" value="EGF"/>
</dbReference>
<dbReference type="Proteomes" id="UP000492820">
    <property type="component" value="Unassembled WGS sequence"/>
</dbReference>
<feature type="disulfide bond" evidence="4">
    <location>
        <begin position="91"/>
        <end position="100"/>
    </location>
</feature>
<evidence type="ECO:0000256" key="5">
    <source>
        <dbReference type="SAM" id="Phobius"/>
    </source>
</evidence>
<evidence type="ECO:0000256" key="2">
    <source>
        <dbReference type="ARBA" id="ARBA00022737"/>
    </source>
</evidence>
<keyword evidence="2" id="KW-0677">Repeat</keyword>
<accession>A0A068WPW1</accession>
<keyword evidence="5" id="KW-1133">Transmembrane helix</keyword>
<dbReference type="PANTHER" id="PTHR24049">
    <property type="entry name" value="CRUMBS FAMILY MEMBER"/>
    <property type="match status" value="1"/>
</dbReference>
<feature type="transmembrane region" description="Helical" evidence="5">
    <location>
        <begin position="6"/>
        <end position="27"/>
    </location>
</feature>
<keyword evidence="5" id="KW-0472">Membrane</keyword>
<proteinExistence type="predicted"/>
<feature type="transmembrane region" description="Helical" evidence="5">
    <location>
        <begin position="312"/>
        <end position="335"/>
    </location>
</feature>
<evidence type="ECO:0000313" key="7">
    <source>
        <dbReference type="EMBL" id="CDS22174.1"/>
    </source>
</evidence>
<dbReference type="Gene3D" id="2.10.25.10">
    <property type="entry name" value="Laminin"/>
    <property type="match status" value="1"/>
</dbReference>
<feature type="domain" description="EGF-like" evidence="6">
    <location>
        <begin position="66"/>
        <end position="101"/>
    </location>
</feature>
<dbReference type="OrthoDB" id="6249958at2759"/>
<dbReference type="PROSITE" id="PS50026">
    <property type="entry name" value="EGF_3"/>
    <property type="match status" value="2"/>
</dbReference>
<keyword evidence="3 4" id="KW-1015">Disulfide bond</keyword>
<sequence>MTFIPSYLPFHFLRLLLTWICLVALVMGTREQNESALAPHTSTENTTLFEDEIKRTQEETAKQPENRAICPKCQGRSLCLVSPSGKASCFCPPDRTGEFCELEIVKLPTACTKDQCENGGVCDQGPITTICYCSENYVGANCSRVAVWIKLSMNLYENGKLVDWSKQNKSKPLLAYAACNQVTASILRGPNPTIATAFMDCDLQEYHKILVGNQEGVRVTTMLKFDPGDNAKALRESEVRRHIESSTYNIDFDSGETISVTNYDVCEAHKHDCSPSASCIWDGITYSCECNRFYSDGFVTGKLLPGRDCYHSFMTGFLLGCLIILPIIITTFTGLDPHVGGFGWPPAGLLSVSQIRCLGVALIIFLSFIHSAPIKSPILLFLSQERGFEKPFLLNSTVFHCLFLTEPLDINEFLLLHCEILRYSILSAFKRRV</sequence>
<feature type="domain" description="EGF-like" evidence="6">
    <location>
        <begin position="107"/>
        <end position="143"/>
    </location>
</feature>
<keyword evidence="5" id="KW-0812">Transmembrane</keyword>
<evidence type="ECO:0000313" key="8">
    <source>
        <dbReference type="Proteomes" id="UP000492820"/>
    </source>
</evidence>
<evidence type="ECO:0000256" key="4">
    <source>
        <dbReference type="PROSITE-ProRule" id="PRU00076"/>
    </source>
</evidence>
<evidence type="ECO:0000313" key="9">
    <source>
        <dbReference type="WBParaSite" id="EgrG_000338500"/>
    </source>
</evidence>
<dbReference type="PROSITE" id="PS00022">
    <property type="entry name" value="EGF_1"/>
    <property type="match status" value="2"/>
</dbReference>
<dbReference type="EMBL" id="LK028586">
    <property type="protein sequence ID" value="CDS22174.1"/>
    <property type="molecule type" value="Genomic_DNA"/>
</dbReference>
<reference evidence="7 8" key="1">
    <citation type="journal article" date="2013" name="Nature">
        <title>The genomes of four tapeworm species reveal adaptations to parasitism.</title>
        <authorList>
            <person name="Tsai I.J."/>
            <person name="Zarowiecki M."/>
            <person name="Holroyd N."/>
            <person name="Garciarrubio A."/>
            <person name="Sanchez-Flores A."/>
            <person name="Brooks K.L."/>
            <person name="Tracey A."/>
            <person name="Bobes R.J."/>
            <person name="Fragoso G."/>
            <person name="Sciutto E."/>
            <person name="Aslett M."/>
            <person name="Beasley H."/>
            <person name="Bennett H.M."/>
            <person name="Cai J."/>
            <person name="Camicia F."/>
            <person name="Clark R."/>
            <person name="Cucher M."/>
            <person name="De Silva N."/>
            <person name="Day T.A."/>
            <person name="Deplazes P."/>
            <person name="Estrada K."/>
            <person name="Fernandez C."/>
            <person name="Holland P.W."/>
            <person name="Hou J."/>
            <person name="Hu S."/>
            <person name="Huckvale T."/>
            <person name="Hung S.S."/>
            <person name="Kamenetzky L."/>
            <person name="Keane J.A."/>
            <person name="Kiss F."/>
            <person name="Koziol U."/>
            <person name="Lambert O."/>
            <person name="Liu K."/>
            <person name="Luo X."/>
            <person name="Luo Y."/>
            <person name="Macchiaroli N."/>
            <person name="Nichol S."/>
            <person name="Paps J."/>
            <person name="Parkinson J."/>
            <person name="Pouchkina-Stantcheva N."/>
            <person name="Riddiford N."/>
            <person name="Rosenzvit M."/>
            <person name="Salinas G."/>
            <person name="Wasmuth J.D."/>
            <person name="Zamanian M."/>
            <person name="Zheng Y."/>
            <person name="Cai X."/>
            <person name="Soberon X."/>
            <person name="Olson P.D."/>
            <person name="Laclette J.P."/>
            <person name="Brehm K."/>
            <person name="Berriman M."/>
            <person name="Garciarrubio A."/>
            <person name="Bobes R.J."/>
            <person name="Fragoso G."/>
            <person name="Sanchez-Flores A."/>
            <person name="Estrada K."/>
            <person name="Cevallos M.A."/>
            <person name="Morett E."/>
            <person name="Gonzalez V."/>
            <person name="Portillo T."/>
            <person name="Ochoa-Leyva A."/>
            <person name="Jose M.V."/>
            <person name="Sciutto E."/>
            <person name="Landa A."/>
            <person name="Jimenez L."/>
            <person name="Valdes V."/>
            <person name="Carrero J.C."/>
            <person name="Larralde C."/>
            <person name="Morales-Montor J."/>
            <person name="Limon-Lason J."/>
            <person name="Soberon X."/>
            <person name="Laclette J.P."/>
        </authorList>
    </citation>
    <scope>NUCLEOTIDE SEQUENCE [LARGE SCALE GENOMIC DNA]</scope>
</reference>
<organism evidence="7">
    <name type="scientific">Echinococcus granulosus</name>
    <name type="common">Hydatid tapeworm</name>
    <dbReference type="NCBI Taxonomy" id="6210"/>
    <lineage>
        <taxon>Eukaryota</taxon>
        <taxon>Metazoa</taxon>
        <taxon>Spiralia</taxon>
        <taxon>Lophotrochozoa</taxon>
        <taxon>Platyhelminthes</taxon>
        <taxon>Cestoda</taxon>
        <taxon>Eucestoda</taxon>
        <taxon>Cyclophyllidea</taxon>
        <taxon>Taeniidae</taxon>
        <taxon>Echinococcus</taxon>
        <taxon>Echinococcus granulosus group</taxon>
    </lineage>
</organism>
<dbReference type="WBParaSite" id="EgrG_000338500">
    <property type="protein sequence ID" value="EgrG_000338500"/>
    <property type="gene ID" value="EgrG_000338500"/>
</dbReference>
<dbReference type="SMART" id="SM00181">
    <property type="entry name" value="EGF"/>
    <property type="match status" value="3"/>
</dbReference>
<reference evidence="9" key="3">
    <citation type="submission" date="2020-10" db="UniProtKB">
        <authorList>
            <consortium name="WormBaseParasite"/>
        </authorList>
    </citation>
    <scope>IDENTIFICATION</scope>
</reference>
<feature type="disulfide bond" evidence="4">
    <location>
        <begin position="133"/>
        <end position="142"/>
    </location>
</feature>
<evidence type="ECO:0000259" key="6">
    <source>
        <dbReference type="PROSITE" id="PS50026"/>
    </source>
</evidence>